<dbReference type="RefSeq" id="WP_106731078.1">
    <property type="nucleotide sequence ID" value="NZ_PXYG01000011.1"/>
</dbReference>
<dbReference type="AlphaFoldDB" id="A0A2P7QTR1"/>
<evidence type="ECO:0000259" key="1">
    <source>
        <dbReference type="Pfam" id="PF04273"/>
    </source>
</evidence>
<protein>
    <submittedName>
        <fullName evidence="2">TIGR01244 family phosphatase</fullName>
    </submittedName>
</protein>
<accession>A0A2P7QTR1</accession>
<feature type="domain" description="Beta-lactamase hydrolase-like protein phosphatase-like" evidence="1">
    <location>
        <begin position="3"/>
        <end position="110"/>
    </location>
</feature>
<dbReference type="SUPFAM" id="SSF52799">
    <property type="entry name" value="(Phosphotyrosine protein) phosphatases II"/>
    <property type="match status" value="1"/>
</dbReference>
<dbReference type="Pfam" id="PF04273">
    <property type="entry name" value="BLH_phosphatase"/>
    <property type="match status" value="1"/>
</dbReference>
<dbReference type="Gene3D" id="3.90.190.10">
    <property type="entry name" value="Protein tyrosine phosphatase superfamily"/>
    <property type="match status" value="1"/>
</dbReference>
<name>A0A2P7QTR1_9GAMM</name>
<evidence type="ECO:0000313" key="2">
    <source>
        <dbReference type="EMBL" id="PSJ41356.1"/>
    </source>
</evidence>
<dbReference type="InterPro" id="IPR029021">
    <property type="entry name" value="Prot-tyrosine_phosphatase-like"/>
</dbReference>
<comment type="caution">
    <text evidence="2">The sequence shown here is derived from an EMBL/GenBank/DDBJ whole genome shotgun (WGS) entry which is preliminary data.</text>
</comment>
<organism evidence="2 3">
    <name type="scientific">Zobellella endophytica</name>
    <dbReference type="NCBI Taxonomy" id="2116700"/>
    <lineage>
        <taxon>Bacteria</taxon>
        <taxon>Pseudomonadati</taxon>
        <taxon>Pseudomonadota</taxon>
        <taxon>Gammaproteobacteria</taxon>
        <taxon>Aeromonadales</taxon>
        <taxon>Aeromonadaceae</taxon>
        <taxon>Zobellella</taxon>
    </lineage>
</organism>
<gene>
    <name evidence="2" type="ORF">C7H85_17915</name>
</gene>
<dbReference type="EMBL" id="PXYG01000011">
    <property type="protein sequence ID" value="PSJ41356.1"/>
    <property type="molecule type" value="Genomic_DNA"/>
</dbReference>
<dbReference type="InterPro" id="IPR005939">
    <property type="entry name" value="BLH_phosphatase-like"/>
</dbReference>
<sequence>MEIRQVTPFFAVADQVVEDDLPALQAKGFKTLICNRPDGEADGQPAAEMLAAKAREHGFDWYWIPISSGNFSQDAVLAFEQAMAATDQPVLAFCRSGTRSITLWALSQATQRPAAVLLEAAARAGYDLSAMVPLLEARFKG</sequence>
<proteinExistence type="predicted"/>
<dbReference type="OrthoDB" id="9802771at2"/>
<dbReference type="Proteomes" id="UP000240243">
    <property type="component" value="Unassembled WGS sequence"/>
</dbReference>
<reference evidence="2 3" key="1">
    <citation type="submission" date="2018-03" db="EMBL/GenBank/DDBJ databases">
        <title>The draft genome of Zobellella sp. 59N8.</title>
        <authorList>
            <person name="Liu L."/>
            <person name="Li L."/>
            <person name="Zhang X."/>
            <person name="Liang L."/>
            <person name="Wang T."/>
        </authorList>
    </citation>
    <scope>NUCLEOTIDE SEQUENCE [LARGE SCALE GENOMIC DNA]</scope>
    <source>
        <strain evidence="2 3">59N8</strain>
    </source>
</reference>
<evidence type="ECO:0000313" key="3">
    <source>
        <dbReference type="Proteomes" id="UP000240243"/>
    </source>
</evidence>
<dbReference type="GO" id="GO:0016787">
    <property type="term" value="F:hydrolase activity"/>
    <property type="evidence" value="ECO:0007669"/>
    <property type="project" value="InterPro"/>
</dbReference>
<keyword evidence="3" id="KW-1185">Reference proteome</keyword>
<dbReference type="NCBIfam" id="TIGR01244">
    <property type="entry name" value="TIGR01244 family sulfur transferase"/>
    <property type="match status" value="1"/>
</dbReference>